<accession>A0ABV3TQS8</accession>
<dbReference type="Pfam" id="PF13807">
    <property type="entry name" value="GNVR"/>
    <property type="match status" value="1"/>
</dbReference>
<keyword evidence="4" id="KW-0547">Nucleotide-binding</keyword>
<protein>
    <submittedName>
        <fullName evidence="11">GumC family protein</fullName>
    </submittedName>
</protein>
<gene>
    <name evidence="11" type="ORF">AB4875_00410</name>
</gene>
<keyword evidence="2" id="KW-1003">Cell membrane</keyword>
<evidence type="ECO:0000256" key="4">
    <source>
        <dbReference type="ARBA" id="ARBA00022741"/>
    </source>
</evidence>
<evidence type="ECO:0000256" key="8">
    <source>
        <dbReference type="SAM" id="Phobius"/>
    </source>
</evidence>
<dbReference type="EMBL" id="JBFRYB010000001">
    <property type="protein sequence ID" value="MEX1663922.1"/>
    <property type="molecule type" value="Genomic_DNA"/>
</dbReference>
<dbReference type="Proteomes" id="UP001557484">
    <property type="component" value="Unassembled WGS sequence"/>
</dbReference>
<evidence type="ECO:0000259" key="9">
    <source>
        <dbReference type="Pfam" id="PF02706"/>
    </source>
</evidence>
<name>A0ABV3TQS8_9GAMM</name>
<evidence type="ECO:0000256" key="1">
    <source>
        <dbReference type="ARBA" id="ARBA00004651"/>
    </source>
</evidence>
<keyword evidence="5" id="KW-0067">ATP-binding</keyword>
<feature type="domain" description="Polysaccharide chain length determinant N-terminal" evidence="9">
    <location>
        <begin position="14"/>
        <end position="105"/>
    </location>
</feature>
<sequence>MNNQSNNQRPIVANQLDLAHIWEILNRAKWSILFLTIAVTMLAALAVLSVQPVFRATTTLLIEPTKNKIASAEELFGLDTSRGEYLSTQFALLESRELLKTVVTKTGLTEQPDFIMESKNTFNLGSLIRSLKLTEYLPFTMPSDIAPAAPPTLDEQMDFTLKVLQRQVTISPIAKTQLVRIHVDMANANIAARVADSIANNYISGQLDARLSMRETATSWMSERLIDLKDKLKNSERRLQLYREKENLVDIEGITTLSADTLSSISSRLTDARKELASSQSQFQQVRQIHRDDLERLSSVPAVLSNLGVQQFKAEQAKAISKVQELSRRYGPKHPTMISAQSELASANQSLRNQVSQVVSGIEKNYLLARSNEESLSSSYNNNRNEIKAIAKKEFTLRELQLDVDTNRSLYNTFLGRLKETSATTDMETANARVVDPAAVPSKPIKPKKALIVMLSALLALMAGAGITLLADALGNTFSSVQQIEDYLNLPVFGVVPFIKRKKRKALAKSFINTPKGVFAEAIRGLRTSTLLASNNDSQQLIYITSSVPGEGKSIIASNLALALGQLKETLLIDADMRQPVLGKSYDLPLGCPGLANILAGTATIEECLHEKDGIYIISAGAAPPNPLDLLSSPQFAEFIAQMRSRFDYVVIDTPPIQAVSDALVLAKNADILLQVVRSESTAKKVVESSIGQMLQNRLRVSGIVFSQVNDKKSKYYRYGKYHN</sequence>
<keyword evidence="3 8" id="KW-0812">Transmembrane</keyword>
<feature type="transmembrane region" description="Helical" evidence="8">
    <location>
        <begin position="30"/>
        <end position="50"/>
    </location>
</feature>
<comment type="subcellular location">
    <subcellularLocation>
        <location evidence="1">Cell membrane</location>
        <topology evidence="1">Multi-pass membrane protein</topology>
    </subcellularLocation>
</comment>
<feature type="domain" description="Tyrosine-protein kinase G-rich" evidence="10">
    <location>
        <begin position="399"/>
        <end position="470"/>
    </location>
</feature>
<keyword evidence="12" id="KW-1185">Reference proteome</keyword>
<dbReference type="InterPro" id="IPR005702">
    <property type="entry name" value="Wzc-like_C"/>
</dbReference>
<dbReference type="Gene3D" id="3.40.50.300">
    <property type="entry name" value="P-loop containing nucleotide triphosphate hydrolases"/>
    <property type="match status" value="1"/>
</dbReference>
<evidence type="ECO:0000256" key="3">
    <source>
        <dbReference type="ARBA" id="ARBA00022692"/>
    </source>
</evidence>
<dbReference type="RefSeq" id="WP_368374051.1">
    <property type="nucleotide sequence ID" value="NZ_JBFRYB010000001.1"/>
</dbReference>
<organism evidence="11 12">
    <name type="scientific">Zhongshania arctica</name>
    <dbReference type="NCBI Taxonomy" id="3238302"/>
    <lineage>
        <taxon>Bacteria</taxon>
        <taxon>Pseudomonadati</taxon>
        <taxon>Pseudomonadota</taxon>
        <taxon>Gammaproteobacteria</taxon>
        <taxon>Cellvibrionales</taxon>
        <taxon>Spongiibacteraceae</taxon>
        <taxon>Zhongshania</taxon>
    </lineage>
</organism>
<dbReference type="Pfam" id="PF02706">
    <property type="entry name" value="Wzz"/>
    <property type="match status" value="1"/>
</dbReference>
<dbReference type="InterPro" id="IPR027417">
    <property type="entry name" value="P-loop_NTPase"/>
</dbReference>
<keyword evidence="6 8" id="KW-1133">Transmembrane helix</keyword>
<evidence type="ECO:0000256" key="5">
    <source>
        <dbReference type="ARBA" id="ARBA00022840"/>
    </source>
</evidence>
<dbReference type="SUPFAM" id="SSF52540">
    <property type="entry name" value="P-loop containing nucleoside triphosphate hydrolases"/>
    <property type="match status" value="1"/>
</dbReference>
<dbReference type="NCBIfam" id="TIGR01007">
    <property type="entry name" value="eps_fam"/>
    <property type="match status" value="1"/>
</dbReference>
<evidence type="ECO:0000313" key="12">
    <source>
        <dbReference type="Proteomes" id="UP001557484"/>
    </source>
</evidence>
<proteinExistence type="predicted"/>
<evidence type="ECO:0000313" key="11">
    <source>
        <dbReference type="EMBL" id="MEX1663922.1"/>
    </source>
</evidence>
<evidence type="ECO:0000256" key="6">
    <source>
        <dbReference type="ARBA" id="ARBA00022989"/>
    </source>
</evidence>
<dbReference type="InterPro" id="IPR003856">
    <property type="entry name" value="LPS_length_determ_N"/>
</dbReference>
<evidence type="ECO:0000256" key="7">
    <source>
        <dbReference type="ARBA" id="ARBA00023136"/>
    </source>
</evidence>
<dbReference type="PANTHER" id="PTHR32309">
    <property type="entry name" value="TYROSINE-PROTEIN KINASE"/>
    <property type="match status" value="1"/>
</dbReference>
<dbReference type="InterPro" id="IPR050445">
    <property type="entry name" value="Bact_polysacc_biosynth/exp"/>
</dbReference>
<reference evidence="11 12" key="1">
    <citation type="journal article" date="2011" name="Int. J. Syst. Evol. Microbiol.">
        <title>Zhongshania antarctica gen. nov., sp. nov. and Zhongshania guokunii sp. nov., gammaproteobacteria respectively isolated from coastal attached (fast) ice and surface seawater of the Antarctic.</title>
        <authorList>
            <person name="Li H.J."/>
            <person name="Zhang X.Y."/>
            <person name="Chen C.X."/>
            <person name="Zhang Y.J."/>
            <person name="Gao Z.M."/>
            <person name="Yu Y."/>
            <person name="Chen X.L."/>
            <person name="Chen B."/>
            <person name="Zhang Y.Z."/>
        </authorList>
    </citation>
    <scope>NUCLEOTIDE SEQUENCE [LARGE SCALE GENOMIC DNA]</scope>
    <source>
        <strain evidence="11 12">R06B22</strain>
    </source>
</reference>
<dbReference type="PANTHER" id="PTHR32309:SF13">
    <property type="entry name" value="FERRIC ENTEROBACTIN TRANSPORT PROTEIN FEPE"/>
    <property type="match status" value="1"/>
</dbReference>
<dbReference type="CDD" id="cd05387">
    <property type="entry name" value="BY-kinase"/>
    <property type="match status" value="1"/>
</dbReference>
<evidence type="ECO:0000259" key="10">
    <source>
        <dbReference type="Pfam" id="PF13807"/>
    </source>
</evidence>
<keyword evidence="7 8" id="KW-0472">Membrane</keyword>
<evidence type="ECO:0000256" key="2">
    <source>
        <dbReference type="ARBA" id="ARBA00022475"/>
    </source>
</evidence>
<comment type="caution">
    <text evidence="11">The sequence shown here is derived from an EMBL/GenBank/DDBJ whole genome shotgun (WGS) entry which is preliminary data.</text>
</comment>
<dbReference type="InterPro" id="IPR032807">
    <property type="entry name" value="GNVR"/>
</dbReference>